<gene>
    <name evidence="2" type="ORF">L596_009088</name>
</gene>
<dbReference type="EMBL" id="AZBU02000002">
    <property type="protein sequence ID" value="TKR94854.1"/>
    <property type="molecule type" value="Genomic_DNA"/>
</dbReference>
<protein>
    <submittedName>
        <fullName evidence="2">Uncharacterized protein</fullName>
    </submittedName>
</protein>
<dbReference type="Proteomes" id="UP000298663">
    <property type="component" value="Unassembled WGS sequence"/>
</dbReference>
<proteinExistence type="predicted"/>
<comment type="caution">
    <text evidence="2">The sequence shown here is derived from an EMBL/GenBank/DDBJ whole genome shotgun (WGS) entry which is preliminary data.</text>
</comment>
<reference evidence="2 3" key="1">
    <citation type="journal article" date="2015" name="Genome Biol.">
        <title>Comparative genomics of Steinernema reveals deeply conserved gene regulatory networks.</title>
        <authorList>
            <person name="Dillman A.R."/>
            <person name="Macchietto M."/>
            <person name="Porter C.F."/>
            <person name="Rogers A."/>
            <person name="Williams B."/>
            <person name="Antoshechkin I."/>
            <person name="Lee M.M."/>
            <person name="Goodwin Z."/>
            <person name="Lu X."/>
            <person name="Lewis E.E."/>
            <person name="Goodrich-Blair H."/>
            <person name="Stock S.P."/>
            <person name="Adams B.J."/>
            <person name="Sternberg P.W."/>
            <person name="Mortazavi A."/>
        </authorList>
    </citation>
    <scope>NUCLEOTIDE SEQUENCE [LARGE SCALE GENOMIC DNA]</scope>
    <source>
        <strain evidence="2 3">ALL</strain>
    </source>
</reference>
<feature type="region of interest" description="Disordered" evidence="1">
    <location>
        <begin position="1"/>
        <end position="36"/>
    </location>
</feature>
<evidence type="ECO:0000313" key="3">
    <source>
        <dbReference type="Proteomes" id="UP000298663"/>
    </source>
</evidence>
<name>A0A4U5PFJ5_STECR</name>
<organism evidence="2 3">
    <name type="scientific">Steinernema carpocapsae</name>
    <name type="common">Entomopathogenic nematode</name>
    <dbReference type="NCBI Taxonomy" id="34508"/>
    <lineage>
        <taxon>Eukaryota</taxon>
        <taxon>Metazoa</taxon>
        <taxon>Ecdysozoa</taxon>
        <taxon>Nematoda</taxon>
        <taxon>Chromadorea</taxon>
        <taxon>Rhabditida</taxon>
        <taxon>Tylenchina</taxon>
        <taxon>Panagrolaimomorpha</taxon>
        <taxon>Strongyloidoidea</taxon>
        <taxon>Steinernematidae</taxon>
        <taxon>Steinernema</taxon>
    </lineage>
</organism>
<reference evidence="2 3" key="2">
    <citation type="journal article" date="2019" name="G3 (Bethesda)">
        <title>Hybrid Assembly of the Genome of the Entomopathogenic Nematode Steinernema carpocapsae Identifies the X-Chromosome.</title>
        <authorList>
            <person name="Serra L."/>
            <person name="Macchietto M."/>
            <person name="Macias-Munoz A."/>
            <person name="McGill C.J."/>
            <person name="Rodriguez I.M."/>
            <person name="Rodriguez B."/>
            <person name="Murad R."/>
            <person name="Mortazavi A."/>
        </authorList>
    </citation>
    <scope>NUCLEOTIDE SEQUENCE [LARGE SCALE GENOMIC DNA]</scope>
    <source>
        <strain evidence="2 3">ALL</strain>
    </source>
</reference>
<evidence type="ECO:0000313" key="2">
    <source>
        <dbReference type="EMBL" id="TKR94854.1"/>
    </source>
</evidence>
<sequence length="86" mass="9468">MNFQNPWLTSGSGEGNEGGEEGEEGLGHFQDDAPQSESESFMRRIWVSYAVPTVSYVTPSEFFLLGNSRYNFRVCANAEPDPKAGS</sequence>
<dbReference type="AlphaFoldDB" id="A0A4U5PFJ5"/>
<feature type="compositionally biased region" description="Polar residues" evidence="1">
    <location>
        <begin position="1"/>
        <end position="10"/>
    </location>
</feature>
<evidence type="ECO:0000256" key="1">
    <source>
        <dbReference type="SAM" id="MobiDB-lite"/>
    </source>
</evidence>
<accession>A0A4U5PFJ5</accession>
<keyword evidence="3" id="KW-1185">Reference proteome</keyword>